<feature type="transmembrane region" description="Helical" evidence="1">
    <location>
        <begin position="530"/>
        <end position="557"/>
    </location>
</feature>
<dbReference type="EMBL" id="ML996294">
    <property type="protein sequence ID" value="KAF2728125.1"/>
    <property type="molecule type" value="Genomic_DNA"/>
</dbReference>
<evidence type="ECO:0000313" key="3">
    <source>
        <dbReference type="Proteomes" id="UP000799444"/>
    </source>
</evidence>
<organism evidence="2 3">
    <name type="scientific">Polyplosphaeria fusca</name>
    <dbReference type="NCBI Taxonomy" id="682080"/>
    <lineage>
        <taxon>Eukaryota</taxon>
        <taxon>Fungi</taxon>
        <taxon>Dikarya</taxon>
        <taxon>Ascomycota</taxon>
        <taxon>Pezizomycotina</taxon>
        <taxon>Dothideomycetes</taxon>
        <taxon>Pleosporomycetidae</taxon>
        <taxon>Pleosporales</taxon>
        <taxon>Tetraplosphaeriaceae</taxon>
        <taxon>Polyplosphaeria</taxon>
    </lineage>
</organism>
<keyword evidence="3" id="KW-1185">Reference proteome</keyword>
<dbReference type="OrthoDB" id="3540210at2759"/>
<dbReference type="AlphaFoldDB" id="A0A9P4QM00"/>
<proteinExistence type="predicted"/>
<evidence type="ECO:0000313" key="2">
    <source>
        <dbReference type="EMBL" id="KAF2728125.1"/>
    </source>
</evidence>
<name>A0A9P4QM00_9PLEO</name>
<sequence>MSELNSQFVKRGYWVNRSLEPTMRHTLTTETQTGIIIIALLAVCTTLAMTQLWNLFNFSYYRPRAGVRPAKGFNYQHQALVRPLLRPSSIATDTSKLLFAWKGTALSATARAEAVAHILMAIAIITGPVAAAVFSSSVATSTNVEVLVDNSLCGILDLKEDTSILTSQAYIQRVLTTSEQYVHRCYLPESASPSGCNIFTRPDIPFTARNTTCPFSSELCASPAIAFDTGLLDLNDHFGLNLANEDHVKYRRRTSCAVLDIENRVKVAGASELPPNYLGRAPLPGEQVLIYHVGTRNDDASQRINGTFALSLTTANLTLTYGLLGLTYRPHRPQHNSLDPLKELTRTDADTTLQAVKKGNIMYKEPIEDPVFSAHQATEVFDVATAINVTMYKSDAPLTVLGCTDQVSGLPNDSTFESFPNASKSQAILLKSLMYAANTFGIAHMRSLNASSFLGNTGQIDSLPSDQWIFEAKRWIAIELTAHQIVISDHTARNAVASSLYDRFPATQAARSLCSLQKMRKSGGFININIFRLALILSFNLIVILLEIFLFRFLVYLSRYKKLLSPRINIWVQDSILRLRRRSYETLDESTWRNTNKRVPTLADAEHIRNFQMKDLTSPPSPSMSGQKAVRPIMTDAAQNSLPDVTYSTCRKRPADAADEVAAMERLTQPSCSLFDSVSGSTAASSDTVPHVVQQVPRYQHHDSHRLRPSTWQ</sequence>
<protein>
    <submittedName>
        <fullName evidence="2">Uncharacterized protein</fullName>
    </submittedName>
</protein>
<dbReference type="Proteomes" id="UP000799444">
    <property type="component" value="Unassembled WGS sequence"/>
</dbReference>
<comment type="caution">
    <text evidence="2">The sequence shown here is derived from an EMBL/GenBank/DDBJ whole genome shotgun (WGS) entry which is preliminary data.</text>
</comment>
<accession>A0A9P4QM00</accession>
<keyword evidence="1" id="KW-0812">Transmembrane</keyword>
<keyword evidence="1" id="KW-0472">Membrane</keyword>
<reference evidence="2" key="1">
    <citation type="journal article" date="2020" name="Stud. Mycol.">
        <title>101 Dothideomycetes genomes: a test case for predicting lifestyles and emergence of pathogens.</title>
        <authorList>
            <person name="Haridas S."/>
            <person name="Albert R."/>
            <person name="Binder M."/>
            <person name="Bloem J."/>
            <person name="Labutti K."/>
            <person name="Salamov A."/>
            <person name="Andreopoulos B."/>
            <person name="Baker S."/>
            <person name="Barry K."/>
            <person name="Bills G."/>
            <person name="Bluhm B."/>
            <person name="Cannon C."/>
            <person name="Castanera R."/>
            <person name="Culley D."/>
            <person name="Daum C."/>
            <person name="Ezra D."/>
            <person name="Gonzalez J."/>
            <person name="Henrissat B."/>
            <person name="Kuo A."/>
            <person name="Liang C."/>
            <person name="Lipzen A."/>
            <person name="Lutzoni F."/>
            <person name="Magnuson J."/>
            <person name="Mondo S."/>
            <person name="Nolan M."/>
            <person name="Ohm R."/>
            <person name="Pangilinan J."/>
            <person name="Park H.-J."/>
            <person name="Ramirez L."/>
            <person name="Alfaro M."/>
            <person name="Sun H."/>
            <person name="Tritt A."/>
            <person name="Yoshinaga Y."/>
            <person name="Zwiers L.-H."/>
            <person name="Turgeon B."/>
            <person name="Goodwin S."/>
            <person name="Spatafora J."/>
            <person name="Crous P."/>
            <person name="Grigoriev I."/>
        </authorList>
    </citation>
    <scope>NUCLEOTIDE SEQUENCE</scope>
    <source>
        <strain evidence="2">CBS 125425</strain>
    </source>
</reference>
<feature type="transmembrane region" description="Helical" evidence="1">
    <location>
        <begin position="114"/>
        <end position="134"/>
    </location>
</feature>
<keyword evidence="1" id="KW-1133">Transmembrane helix</keyword>
<feature type="transmembrane region" description="Helical" evidence="1">
    <location>
        <begin position="33"/>
        <end position="56"/>
    </location>
</feature>
<gene>
    <name evidence="2" type="ORF">EJ04DRAFT_504579</name>
</gene>
<evidence type="ECO:0000256" key="1">
    <source>
        <dbReference type="SAM" id="Phobius"/>
    </source>
</evidence>